<dbReference type="Pfam" id="PF08536">
    <property type="entry name" value="Whirly"/>
    <property type="match status" value="1"/>
</dbReference>
<proteinExistence type="inferred from homology"/>
<dbReference type="EMBL" id="JAATIP010000197">
    <property type="protein sequence ID" value="KAF4360871.1"/>
    <property type="molecule type" value="Genomic_DNA"/>
</dbReference>
<evidence type="ECO:0000313" key="4">
    <source>
        <dbReference type="Proteomes" id="UP000525078"/>
    </source>
</evidence>
<accession>A0A7J6ER53</accession>
<reference evidence="3 4" key="1">
    <citation type="journal article" date="2020" name="bioRxiv">
        <title>Sequence and annotation of 42 cannabis genomes reveals extensive copy number variation in cannabinoid synthesis and pathogen resistance genes.</title>
        <authorList>
            <person name="Mckernan K.J."/>
            <person name="Helbert Y."/>
            <person name="Kane L.T."/>
            <person name="Ebling H."/>
            <person name="Zhang L."/>
            <person name="Liu B."/>
            <person name="Eaton Z."/>
            <person name="Mclaughlin S."/>
            <person name="Kingan S."/>
            <person name="Baybayan P."/>
            <person name="Concepcion G."/>
            <person name="Jordan M."/>
            <person name="Riva A."/>
            <person name="Barbazuk W."/>
            <person name="Harkins T."/>
        </authorList>
    </citation>
    <scope>NUCLEOTIDE SEQUENCE [LARGE SCALE GENOMIC DNA]</scope>
    <source>
        <strain evidence="4">cv. Jamaican Lion 4</strain>
        <tissue evidence="3">Leaf</tissue>
    </source>
</reference>
<gene>
    <name evidence="3" type="ORF">F8388_020024</name>
</gene>
<dbReference type="PANTHER" id="PTHR31745:SF2">
    <property type="entry name" value="SINGLE-STRANDED DNA-BINDING PROTEIN WHY1, CHLOROPLASTIC"/>
    <property type="match status" value="1"/>
</dbReference>
<dbReference type="PANTHER" id="PTHR31745">
    <property type="entry name" value="SINGLE-STRANDED DNA-BINDING PROTEIN WHY2, MITOCHONDRIAL"/>
    <property type="match status" value="1"/>
</dbReference>
<dbReference type="Gene3D" id="2.30.31.10">
    <property type="entry name" value="Transcriptional Coactivator Pc4, Chain A"/>
    <property type="match status" value="1"/>
</dbReference>
<dbReference type="GO" id="GO:0003697">
    <property type="term" value="F:single-stranded DNA binding"/>
    <property type="evidence" value="ECO:0007669"/>
    <property type="project" value="InterPro"/>
</dbReference>
<dbReference type="SUPFAM" id="SSF54447">
    <property type="entry name" value="ssDNA-binding transcriptional regulator domain"/>
    <property type="match status" value="1"/>
</dbReference>
<evidence type="ECO:0000256" key="1">
    <source>
        <dbReference type="ARBA" id="ARBA00006061"/>
    </source>
</evidence>
<dbReference type="GO" id="GO:0006952">
    <property type="term" value="P:defense response"/>
    <property type="evidence" value="ECO:0007669"/>
    <property type="project" value="InterPro"/>
</dbReference>
<name>A0A7J6ER53_CANSA</name>
<dbReference type="GO" id="GO:0006355">
    <property type="term" value="P:regulation of DNA-templated transcription"/>
    <property type="evidence" value="ECO:0007669"/>
    <property type="project" value="InterPro"/>
</dbReference>
<sequence>MMMMRPYSLSSSSSLTVTPQNPKLSAAHSFFFPPLSGTTALTFSSNPTHLTKRLSLKCRQSEYFDQQKLATTTAHYDNSSSFAPQTPSSRADQVPARFYVGHSIYKGKAALTVEPKAPEFTALDSGAFKVSKEGFVLLQFAPAAGVRVYDWSRKQVFSLSVTEIGNLVSLGATGSCEFFHDPFKGRRYNPSVALFCVWLKKGVQNKLINLDENIYIPVTRAEFAVLNSAFNFILPHLLGWSAFANSIKPEEMSRGNNASPKYGGDYEWKR</sequence>
<evidence type="ECO:0000256" key="2">
    <source>
        <dbReference type="ARBA" id="ARBA00022946"/>
    </source>
</evidence>
<dbReference type="Proteomes" id="UP000525078">
    <property type="component" value="Unassembled WGS sequence"/>
</dbReference>
<protein>
    <submittedName>
        <fullName evidence="3">Uncharacterized protein</fullName>
    </submittedName>
</protein>
<dbReference type="InterPro" id="IPR009044">
    <property type="entry name" value="ssDNA-bd_transcriptional_reg"/>
</dbReference>
<dbReference type="InterPro" id="IPR013742">
    <property type="entry name" value="Whirly"/>
</dbReference>
<keyword evidence="2" id="KW-0809">Transit peptide</keyword>
<organism evidence="3 4">
    <name type="scientific">Cannabis sativa</name>
    <name type="common">Hemp</name>
    <name type="synonym">Marijuana</name>
    <dbReference type="NCBI Taxonomy" id="3483"/>
    <lineage>
        <taxon>Eukaryota</taxon>
        <taxon>Viridiplantae</taxon>
        <taxon>Streptophyta</taxon>
        <taxon>Embryophyta</taxon>
        <taxon>Tracheophyta</taxon>
        <taxon>Spermatophyta</taxon>
        <taxon>Magnoliopsida</taxon>
        <taxon>eudicotyledons</taxon>
        <taxon>Gunneridae</taxon>
        <taxon>Pentapetalae</taxon>
        <taxon>rosids</taxon>
        <taxon>fabids</taxon>
        <taxon>Rosales</taxon>
        <taxon>Cannabaceae</taxon>
        <taxon>Cannabis</taxon>
    </lineage>
</organism>
<comment type="caution">
    <text evidence="3">The sequence shown here is derived from an EMBL/GenBank/DDBJ whole genome shotgun (WGS) entry which is preliminary data.</text>
</comment>
<comment type="similarity">
    <text evidence="1">Belongs to the Whirly family.</text>
</comment>
<evidence type="ECO:0000313" key="3">
    <source>
        <dbReference type="EMBL" id="KAF4360871.1"/>
    </source>
</evidence>
<dbReference type="AlphaFoldDB" id="A0A7J6ER53"/>